<name>A0A1A9RXD7_9NEIS</name>
<protein>
    <submittedName>
        <fullName evidence="1">Uncharacterized protein</fullName>
    </submittedName>
</protein>
<dbReference type="EMBL" id="LXSL01000018">
    <property type="protein sequence ID" value="OAM28352.1"/>
    <property type="molecule type" value="Genomic_DNA"/>
</dbReference>
<sequence>MRRGYLKTWIAVFQVAFDLGNAAAGRDSGWNGIGMLMPPLFMRRQGVWPGRRFSGSLLGCFEAT</sequence>
<proteinExistence type="predicted"/>
<dbReference type="AlphaFoldDB" id="A0A1A9RXD7"/>
<dbReference type="STRING" id="1795827.A7P95_05160"/>
<organism evidence="1 2">
    <name type="scientific">Eikenella longinqua</name>
    <dbReference type="NCBI Taxonomy" id="1795827"/>
    <lineage>
        <taxon>Bacteria</taxon>
        <taxon>Pseudomonadati</taxon>
        <taxon>Pseudomonadota</taxon>
        <taxon>Betaproteobacteria</taxon>
        <taxon>Neisseriales</taxon>
        <taxon>Neisseriaceae</taxon>
        <taxon>Eikenella</taxon>
    </lineage>
</organism>
<reference evidence="2" key="1">
    <citation type="submission" date="2016-05" db="EMBL/GenBank/DDBJ databases">
        <title>Draft genome of Corynebacterium afermentans subsp. afermentans LCDC 88199T.</title>
        <authorList>
            <person name="Bernier A.-M."/>
            <person name="Bernard K."/>
        </authorList>
    </citation>
    <scope>NUCLEOTIDE SEQUENCE [LARGE SCALE GENOMIC DNA]</scope>
    <source>
        <strain evidence="2">NML02-A-017</strain>
    </source>
</reference>
<keyword evidence="2" id="KW-1185">Reference proteome</keyword>
<accession>A0A1A9RXD7</accession>
<evidence type="ECO:0000313" key="2">
    <source>
        <dbReference type="Proteomes" id="UP000077885"/>
    </source>
</evidence>
<gene>
    <name evidence="1" type="ORF">A7P95_05160</name>
</gene>
<dbReference type="Proteomes" id="UP000077885">
    <property type="component" value="Unassembled WGS sequence"/>
</dbReference>
<comment type="caution">
    <text evidence="1">The sequence shown here is derived from an EMBL/GenBank/DDBJ whole genome shotgun (WGS) entry which is preliminary data.</text>
</comment>
<evidence type="ECO:0000313" key="1">
    <source>
        <dbReference type="EMBL" id="OAM28352.1"/>
    </source>
</evidence>